<evidence type="ECO:0000259" key="2">
    <source>
        <dbReference type="Pfam" id="PF00497"/>
    </source>
</evidence>
<dbReference type="AlphaFoldDB" id="A0A1Y2L1M1"/>
<dbReference type="STRING" id="1293891.TMES_08810"/>
<dbReference type="PANTHER" id="PTHR38834:SF3">
    <property type="entry name" value="SOLUTE-BINDING PROTEIN FAMILY 3_N-TERMINAL DOMAIN-CONTAINING PROTEIN"/>
    <property type="match status" value="1"/>
</dbReference>
<keyword evidence="1" id="KW-0732">Signal</keyword>
<proteinExistence type="predicted"/>
<dbReference type="EMBL" id="JFKA01000003">
    <property type="protein sequence ID" value="OSQ38854.1"/>
    <property type="molecule type" value="Genomic_DNA"/>
</dbReference>
<sequence length="284" mass="31171">MFTNMLSLRGWFFPAVVAIAMQFANSFAALAGPSSQNMPEQGYIGAARDIRLYTENLPPFNFRSENGIIGVGADVVAALAKLVGHSRPPEMLPWKRVLSILEKEPYAAAFSMVRIPQRENEFKWVGPITHAQTAFYQLAGSPLKITSLDDARMVSAIGVQAGGASERALRALGFTNLMSLYNPTNGLQMLLSGRISLWETADLMAISQSRALGIDPDMIEPALTVGEYDLYLAFSLTTPDTVILPWKQALDELHRNGVFDEIQARYGVRIGTNVARKTSFSLLN</sequence>
<dbReference type="PANTHER" id="PTHR38834">
    <property type="entry name" value="PERIPLASMIC SUBSTRATE BINDING PROTEIN FAMILY 3"/>
    <property type="match status" value="1"/>
</dbReference>
<evidence type="ECO:0000313" key="4">
    <source>
        <dbReference type="Proteomes" id="UP000193391"/>
    </source>
</evidence>
<feature type="chain" id="PRO_5012688924" description="Solute-binding protein family 3/N-terminal domain-containing protein" evidence="1">
    <location>
        <begin position="32"/>
        <end position="284"/>
    </location>
</feature>
<evidence type="ECO:0000313" key="3">
    <source>
        <dbReference type="EMBL" id="OSQ38854.1"/>
    </source>
</evidence>
<feature type="signal peptide" evidence="1">
    <location>
        <begin position="1"/>
        <end position="31"/>
    </location>
</feature>
<dbReference type="Gene3D" id="3.40.190.10">
    <property type="entry name" value="Periplasmic binding protein-like II"/>
    <property type="match status" value="2"/>
</dbReference>
<name>A0A1Y2L1M1_9PROT</name>
<dbReference type="OrthoDB" id="8587856at2"/>
<dbReference type="InterPro" id="IPR001638">
    <property type="entry name" value="Solute-binding_3/MltF_N"/>
</dbReference>
<dbReference type="Proteomes" id="UP000193391">
    <property type="component" value="Unassembled WGS sequence"/>
</dbReference>
<gene>
    <name evidence="3" type="ORF">TMES_08810</name>
</gene>
<protein>
    <recommendedName>
        <fullName evidence="2">Solute-binding protein family 3/N-terminal domain-containing protein</fullName>
    </recommendedName>
</protein>
<feature type="domain" description="Solute-binding protein family 3/N-terminal" evidence="2">
    <location>
        <begin position="54"/>
        <end position="267"/>
    </location>
</feature>
<evidence type="ECO:0000256" key="1">
    <source>
        <dbReference type="SAM" id="SignalP"/>
    </source>
</evidence>
<dbReference type="SUPFAM" id="SSF53850">
    <property type="entry name" value="Periplasmic binding protein-like II"/>
    <property type="match status" value="1"/>
</dbReference>
<dbReference type="Pfam" id="PF00497">
    <property type="entry name" value="SBP_bac_3"/>
    <property type="match status" value="1"/>
</dbReference>
<dbReference type="RefSeq" id="WP_158091213.1">
    <property type="nucleotide sequence ID" value="NZ_JFKA01000003.1"/>
</dbReference>
<accession>A0A1Y2L1M1</accession>
<comment type="caution">
    <text evidence="3">The sequence shown here is derived from an EMBL/GenBank/DDBJ whole genome shotgun (WGS) entry which is preliminary data.</text>
</comment>
<keyword evidence="4" id="KW-1185">Reference proteome</keyword>
<reference evidence="3 4" key="1">
    <citation type="submission" date="2014-03" db="EMBL/GenBank/DDBJ databases">
        <title>The draft genome sequence of Thalassospira mesophila JCM 18969.</title>
        <authorList>
            <person name="Lai Q."/>
            <person name="Shao Z."/>
        </authorList>
    </citation>
    <scope>NUCLEOTIDE SEQUENCE [LARGE SCALE GENOMIC DNA]</scope>
    <source>
        <strain evidence="3 4">JCM 18969</strain>
    </source>
</reference>
<organism evidence="3 4">
    <name type="scientific">Thalassospira mesophila</name>
    <dbReference type="NCBI Taxonomy" id="1293891"/>
    <lineage>
        <taxon>Bacteria</taxon>
        <taxon>Pseudomonadati</taxon>
        <taxon>Pseudomonadota</taxon>
        <taxon>Alphaproteobacteria</taxon>
        <taxon>Rhodospirillales</taxon>
        <taxon>Thalassospiraceae</taxon>
        <taxon>Thalassospira</taxon>
    </lineage>
</organism>